<dbReference type="RefSeq" id="WP_017711915.1">
    <property type="nucleotide sequence ID" value="NZ_KB235935.1"/>
</dbReference>
<reference evidence="3" key="1">
    <citation type="submission" date="2012-04" db="EMBL/GenBank/DDBJ databases">
        <authorList>
            <person name="Borisov I.G."/>
            <person name="Ivanikova N.V."/>
            <person name="Pinevich A.V."/>
        </authorList>
    </citation>
    <scope>NUCLEOTIDE SEQUENCE</scope>
    <source>
        <strain evidence="3">CALU 1027</strain>
    </source>
</reference>
<dbReference type="PANTHER" id="PTHR14136">
    <property type="entry name" value="BTB_POZ DOMAIN-CONTAINING PROTEIN KCTD9"/>
    <property type="match status" value="1"/>
</dbReference>
<comment type="caution">
    <text evidence="3">The sequence shown here is derived from an EMBL/GenBank/DDBJ whole genome shotgun (WGS) entry which is preliminary data.</text>
</comment>
<feature type="region of interest" description="Disordered" evidence="1">
    <location>
        <begin position="651"/>
        <end position="672"/>
    </location>
</feature>
<dbReference type="InterPro" id="IPR051082">
    <property type="entry name" value="Pentapeptide-BTB/POZ_domain"/>
</dbReference>
<dbReference type="PANTHER" id="PTHR14136:SF17">
    <property type="entry name" value="BTB_POZ DOMAIN-CONTAINING PROTEIN KCTD9"/>
    <property type="match status" value="1"/>
</dbReference>
<name>A0A0M2PQ26_PROHO</name>
<feature type="compositionally biased region" description="Polar residues" evidence="1">
    <location>
        <begin position="662"/>
        <end position="672"/>
    </location>
</feature>
<feature type="transmembrane region" description="Helical" evidence="2">
    <location>
        <begin position="157"/>
        <end position="185"/>
    </location>
</feature>
<evidence type="ECO:0000313" key="3">
    <source>
        <dbReference type="EMBL" id="KKI98334.1"/>
    </source>
</evidence>
<dbReference type="Pfam" id="PF00805">
    <property type="entry name" value="Pentapeptide"/>
    <property type="match status" value="5"/>
</dbReference>
<dbReference type="eggNOG" id="COG1357">
    <property type="taxonomic scope" value="Bacteria"/>
</dbReference>
<dbReference type="EMBL" id="AJTX02000009">
    <property type="protein sequence ID" value="KKI98334.1"/>
    <property type="molecule type" value="Genomic_DNA"/>
</dbReference>
<protein>
    <recommendedName>
        <fullName evidence="5">Low-complexity protein</fullName>
    </recommendedName>
</protein>
<organism evidence="3 4">
    <name type="scientific">Prochlorothrix hollandica PCC 9006 = CALU 1027</name>
    <dbReference type="NCBI Taxonomy" id="317619"/>
    <lineage>
        <taxon>Bacteria</taxon>
        <taxon>Bacillati</taxon>
        <taxon>Cyanobacteriota</taxon>
        <taxon>Cyanophyceae</taxon>
        <taxon>Prochlorotrichales</taxon>
        <taxon>Prochlorotrichaceae</taxon>
        <taxon>Prochlorothrix</taxon>
    </lineage>
</organism>
<dbReference type="InterPro" id="IPR001646">
    <property type="entry name" value="5peptide_repeat"/>
</dbReference>
<feature type="compositionally biased region" description="Pro residues" evidence="1">
    <location>
        <begin position="916"/>
        <end position="930"/>
    </location>
</feature>
<feature type="transmembrane region" description="Helical" evidence="2">
    <location>
        <begin position="128"/>
        <end position="145"/>
    </location>
</feature>
<gene>
    <name evidence="3" type="ORF">PROH_19410</name>
</gene>
<feature type="transmembrane region" description="Helical" evidence="2">
    <location>
        <begin position="297"/>
        <end position="315"/>
    </location>
</feature>
<feature type="transmembrane region" description="Helical" evidence="2">
    <location>
        <begin position="229"/>
        <end position="250"/>
    </location>
</feature>
<dbReference type="STRING" id="317619.GCA_000332315_01354"/>
<sequence length="930" mass="99791">MTPSASRRSRLTPAQASEILAAYRAGTRTFQNYDFRGQNFAQATLQGADFSGCWLQGCNFRGANLRGVNFSHVKTGIPRRSQWILGIVLLLVSAIALALIYGLGIGVYCGVELQLLGLSPWPVPLAPLGWVLGGSSLYFLICSFLGRGTEGLRGLGFGLVALGLLLWQQPVGLWGLGALVILGWGRSIQLLAQANPLAPLVLGGLGLGGATALIYSLKAFGSDPSQTLLPALVTTGVLVPLLALYGHWLTLQLQILTDWKPWITIAAAGGWAMVQVAAVATGLVVSGELLDTFPSMVTVAGGSFLGLLLGLSLGWRGLQAPDSAGLLGQWAMTWNLRWGTQFQGATLSHANFTGSSLWGVNWQGAVVDYVQWHRVRLLEWCDYGHTYLRYPQVRQLFLGKLSPHDRCFDGLDLRRIHLSNWPEKVNPLDLTGASFVGADLSQANLRQVNLTGAQLVGTNLVGTCLTGACLTGACIEQWRISADTQTDGVVCDYVELRRPTPTDRNPLRQPPQADQVLELEDRVALLRPSPLATLTQEFEQLLQCHDPVLREYYLLQRAEAAPTSQGLTPEHYRHLFHHYAQTQAHAPAAPGRGNGGIKGRSWLQAIGVWLGLGAVSPSSVGGNPGAWGDPDPGVGKSLVIPVGSQAVGLQGSEAVPPPWSKAGSTGSRTHTPNRRTATLVRWGIVALMLVLINTLLQSDETQRNQPWEIIRAEDSPIQGGSRVALEQLHRNGSDLSNLQAPEASLQNIQLPGAKLNQANFSQGQLDSADFSGAQLRRSNFESASLVNAKLGYSRLHGVGQGTIVATVETLVHPLLPPLWQRGADLQEARFKDANLTGADLREANLQGADLRNVIFTATLLQGADLSGTDLRSAYLNTTLDQVTFTNALYSYLTVFPAGFDPTAAAMVLEESLEGDPTPPTPPPGPGDSNI</sequence>
<feature type="region of interest" description="Disordered" evidence="1">
    <location>
        <begin position="911"/>
        <end position="930"/>
    </location>
</feature>
<evidence type="ECO:0000256" key="2">
    <source>
        <dbReference type="SAM" id="Phobius"/>
    </source>
</evidence>
<keyword evidence="2" id="KW-0812">Transmembrane</keyword>
<keyword evidence="2" id="KW-1133">Transmembrane helix</keyword>
<feature type="transmembrane region" description="Helical" evidence="2">
    <location>
        <begin position="197"/>
        <end position="217"/>
    </location>
</feature>
<keyword evidence="2" id="KW-0472">Membrane</keyword>
<evidence type="ECO:0000256" key="1">
    <source>
        <dbReference type="SAM" id="MobiDB-lite"/>
    </source>
</evidence>
<dbReference type="Gene3D" id="2.160.20.80">
    <property type="entry name" value="E3 ubiquitin-protein ligase SopA"/>
    <property type="match status" value="4"/>
</dbReference>
<feature type="transmembrane region" description="Helical" evidence="2">
    <location>
        <begin position="262"/>
        <end position="285"/>
    </location>
</feature>
<dbReference type="OrthoDB" id="480722at2"/>
<dbReference type="AlphaFoldDB" id="A0A0M2PQ26"/>
<dbReference type="SUPFAM" id="SSF141571">
    <property type="entry name" value="Pentapeptide repeat-like"/>
    <property type="match status" value="2"/>
</dbReference>
<feature type="transmembrane region" description="Helical" evidence="2">
    <location>
        <begin position="83"/>
        <end position="108"/>
    </location>
</feature>
<evidence type="ECO:0008006" key="5">
    <source>
        <dbReference type="Google" id="ProtNLM"/>
    </source>
</evidence>
<evidence type="ECO:0000313" key="4">
    <source>
        <dbReference type="Proteomes" id="UP000034681"/>
    </source>
</evidence>
<accession>A0A0M2PQ26</accession>
<proteinExistence type="predicted"/>
<dbReference type="Proteomes" id="UP000034681">
    <property type="component" value="Unassembled WGS sequence"/>
</dbReference>
<keyword evidence="4" id="KW-1185">Reference proteome</keyword>